<accession>A0AAU7E252</accession>
<organism evidence="1">
    <name type="scientific">Rousettus bat poxvirus</name>
    <dbReference type="NCBI Taxonomy" id="3141933"/>
    <lineage>
        <taxon>Viruses</taxon>
        <taxon>Varidnaviria</taxon>
        <taxon>Bamfordvirae</taxon>
        <taxon>Nucleocytoviricota</taxon>
        <taxon>Pokkesviricetes</taxon>
        <taxon>Chitovirales</taxon>
        <taxon>Poxviridae</taxon>
    </lineage>
</organism>
<sequence length="116" mass="13370">MRRASMGDSAKRPQRAVRELAREVDFGYYNDAAASLEITTRRRLAVRYIAARAKFPYLSNFYHREYVLVPTPQELRVCGDSLGERSAAVRMYCARLYRALRYVSADAEARVEVLTE</sequence>
<name>A0AAU7E252_9POXV</name>
<reference evidence="1" key="2">
    <citation type="submission" date="2024-02" db="EMBL/GenBank/DDBJ databases">
        <authorList>
            <person name="Hu B."/>
        </authorList>
    </citation>
    <scope>NUCLEOTIDE SEQUENCE</scope>
    <source>
        <strain evidence="1">1A/Uganda/UGR70/2019</strain>
    </source>
</reference>
<dbReference type="EMBL" id="PP711852">
    <property type="protein sequence ID" value="XBH23810.1"/>
    <property type="molecule type" value="Genomic_DNA"/>
</dbReference>
<reference evidence="1" key="1">
    <citation type="journal article" date="2024" name="Microbiome">
        <title>Substantial viral diversity in bats and rodents from East Africa: insights into evolution, recombination, and cocirculation.</title>
        <authorList>
            <person name="Wang D."/>
            <person name="Yang X."/>
            <person name="Ren Z."/>
            <person name="Hu B."/>
            <person name="Zhao H."/>
            <person name="Yang K."/>
            <person name="Shi P."/>
            <person name="Zhang Z."/>
            <person name="Feng Q."/>
            <person name="Nawenja C.V."/>
            <person name="Obanda V."/>
            <person name="Robert K."/>
            <person name="Nalikka B."/>
            <person name="Waruhiu C.N."/>
            <person name="Ochola G.O."/>
            <person name="Onyuok S.O."/>
            <person name="Ochieng H."/>
            <person name="Li B."/>
            <person name="Zhu Y."/>
            <person name="Si H."/>
            <person name="Yin J."/>
            <person name="Kristiansen K."/>
            <person name="Jin X."/>
            <person name="Xu X."/>
            <person name="Xiao M."/>
            <person name="Agwanda B."/>
            <person name="Ommeh S."/>
            <person name="Li J."/>
            <person name="Shi Z.L."/>
        </authorList>
    </citation>
    <scope>NUCLEOTIDE SEQUENCE</scope>
    <source>
        <strain evidence="1">1A/Uganda/UGR70/2019</strain>
    </source>
</reference>
<evidence type="ECO:0000313" key="1">
    <source>
        <dbReference type="EMBL" id="XBH23810.1"/>
    </source>
</evidence>
<proteinExistence type="predicted"/>
<protein>
    <submittedName>
        <fullName evidence="1">Uncharacterized protein</fullName>
    </submittedName>
</protein>